<name>A0A232EJT9_9HYME</name>
<accession>A0A232EJT9</accession>
<proteinExistence type="predicted"/>
<sequence>MVPPLRYRGKFISQKKYEQKMRMIENIAKLQRLNKERRAALKAESKVKTRSPEPGEEAAAAAAAASPPPSSPPQPASPKPAKKEKPKSAETSKKRGIKRKASPEKSEPASKRSAVDKQNLENSPQQANLSSGSAKSDQ</sequence>
<evidence type="ECO:0000313" key="3">
    <source>
        <dbReference type="Proteomes" id="UP000215335"/>
    </source>
</evidence>
<evidence type="ECO:0000313" key="2">
    <source>
        <dbReference type="EMBL" id="OXU18571.1"/>
    </source>
</evidence>
<feature type="compositionally biased region" description="Basic and acidic residues" evidence="1">
    <location>
        <begin position="101"/>
        <end position="119"/>
    </location>
</feature>
<feature type="compositionally biased region" description="Polar residues" evidence="1">
    <location>
        <begin position="120"/>
        <end position="138"/>
    </location>
</feature>
<protein>
    <submittedName>
        <fullName evidence="2">Uncharacterized protein</fullName>
    </submittedName>
</protein>
<feature type="region of interest" description="Disordered" evidence="1">
    <location>
        <begin position="40"/>
        <end position="138"/>
    </location>
</feature>
<gene>
    <name evidence="2" type="ORF">TSAR_011955</name>
</gene>
<dbReference type="AlphaFoldDB" id="A0A232EJT9"/>
<dbReference type="Proteomes" id="UP000215335">
    <property type="component" value="Unassembled WGS sequence"/>
</dbReference>
<keyword evidence="3" id="KW-1185">Reference proteome</keyword>
<comment type="caution">
    <text evidence="2">The sequence shown here is derived from an EMBL/GenBank/DDBJ whole genome shotgun (WGS) entry which is preliminary data.</text>
</comment>
<evidence type="ECO:0000256" key="1">
    <source>
        <dbReference type="SAM" id="MobiDB-lite"/>
    </source>
</evidence>
<organism evidence="2 3">
    <name type="scientific">Trichomalopsis sarcophagae</name>
    <dbReference type="NCBI Taxonomy" id="543379"/>
    <lineage>
        <taxon>Eukaryota</taxon>
        <taxon>Metazoa</taxon>
        <taxon>Ecdysozoa</taxon>
        <taxon>Arthropoda</taxon>
        <taxon>Hexapoda</taxon>
        <taxon>Insecta</taxon>
        <taxon>Pterygota</taxon>
        <taxon>Neoptera</taxon>
        <taxon>Endopterygota</taxon>
        <taxon>Hymenoptera</taxon>
        <taxon>Apocrita</taxon>
        <taxon>Proctotrupomorpha</taxon>
        <taxon>Chalcidoidea</taxon>
        <taxon>Pteromalidae</taxon>
        <taxon>Pteromalinae</taxon>
        <taxon>Trichomalopsis</taxon>
    </lineage>
</organism>
<feature type="compositionally biased region" description="Basic and acidic residues" evidence="1">
    <location>
        <begin position="81"/>
        <end position="93"/>
    </location>
</feature>
<dbReference type="EMBL" id="NNAY01003962">
    <property type="protein sequence ID" value="OXU18571.1"/>
    <property type="molecule type" value="Genomic_DNA"/>
</dbReference>
<feature type="compositionally biased region" description="Basic and acidic residues" evidence="1">
    <location>
        <begin position="40"/>
        <end position="53"/>
    </location>
</feature>
<reference evidence="2 3" key="1">
    <citation type="journal article" date="2017" name="Curr. Biol.">
        <title>The Evolution of Venom by Co-option of Single-Copy Genes.</title>
        <authorList>
            <person name="Martinson E.O."/>
            <person name="Mrinalini"/>
            <person name="Kelkar Y.D."/>
            <person name="Chang C.H."/>
            <person name="Werren J.H."/>
        </authorList>
    </citation>
    <scope>NUCLEOTIDE SEQUENCE [LARGE SCALE GENOMIC DNA]</scope>
    <source>
        <strain evidence="2 3">Alberta</strain>
        <tissue evidence="2">Whole body</tissue>
    </source>
</reference>
<feature type="compositionally biased region" description="Pro residues" evidence="1">
    <location>
        <begin position="66"/>
        <end position="78"/>
    </location>
</feature>